<evidence type="ECO:0000313" key="9">
    <source>
        <dbReference type="Proteomes" id="UP000738349"/>
    </source>
</evidence>
<keyword evidence="2 5" id="KW-0479">Metal-binding</keyword>
<dbReference type="GO" id="GO:0004497">
    <property type="term" value="F:monooxygenase activity"/>
    <property type="evidence" value="ECO:0007669"/>
    <property type="project" value="UniProtKB-KW"/>
</dbReference>
<evidence type="ECO:0000256" key="2">
    <source>
        <dbReference type="ARBA" id="ARBA00022723"/>
    </source>
</evidence>
<dbReference type="InterPro" id="IPR001128">
    <property type="entry name" value="Cyt_P450"/>
</dbReference>
<dbReference type="GO" id="GO:0020037">
    <property type="term" value="F:heme binding"/>
    <property type="evidence" value="ECO:0007669"/>
    <property type="project" value="InterPro"/>
</dbReference>
<dbReference type="Gene3D" id="1.10.630.10">
    <property type="entry name" value="Cytochrome P450"/>
    <property type="match status" value="1"/>
</dbReference>
<keyword evidence="3 6" id="KW-0560">Oxidoreductase</keyword>
<keyword evidence="9" id="KW-1185">Reference proteome</keyword>
<dbReference type="GO" id="GO:0005506">
    <property type="term" value="F:iron ion binding"/>
    <property type="evidence" value="ECO:0007669"/>
    <property type="project" value="InterPro"/>
</dbReference>
<feature type="transmembrane region" description="Helical" evidence="7">
    <location>
        <begin position="6"/>
        <end position="25"/>
    </location>
</feature>
<protein>
    <submittedName>
        <fullName evidence="8">Cytochrome P450</fullName>
    </submittedName>
</protein>
<evidence type="ECO:0000313" key="8">
    <source>
        <dbReference type="EMBL" id="KAH7155956.1"/>
    </source>
</evidence>
<dbReference type="PANTHER" id="PTHR46300:SF12">
    <property type="entry name" value="P450, PUTATIVE (EUROFUNG)-RELATED"/>
    <property type="match status" value="1"/>
</dbReference>
<name>A0A9P9J9Q6_9HYPO</name>
<dbReference type="Proteomes" id="UP000738349">
    <property type="component" value="Unassembled WGS sequence"/>
</dbReference>
<dbReference type="SUPFAM" id="SSF48264">
    <property type="entry name" value="Cytochrome P450"/>
    <property type="match status" value="1"/>
</dbReference>
<evidence type="ECO:0000256" key="1">
    <source>
        <dbReference type="ARBA" id="ARBA00010617"/>
    </source>
</evidence>
<dbReference type="PANTHER" id="PTHR46300">
    <property type="entry name" value="P450, PUTATIVE (EUROFUNG)-RELATED-RELATED"/>
    <property type="match status" value="1"/>
</dbReference>
<organism evidence="8 9">
    <name type="scientific">Dactylonectria macrodidyma</name>
    <dbReference type="NCBI Taxonomy" id="307937"/>
    <lineage>
        <taxon>Eukaryota</taxon>
        <taxon>Fungi</taxon>
        <taxon>Dikarya</taxon>
        <taxon>Ascomycota</taxon>
        <taxon>Pezizomycotina</taxon>
        <taxon>Sordariomycetes</taxon>
        <taxon>Hypocreomycetidae</taxon>
        <taxon>Hypocreales</taxon>
        <taxon>Nectriaceae</taxon>
        <taxon>Dactylonectria</taxon>
    </lineage>
</organism>
<dbReference type="InterPro" id="IPR050364">
    <property type="entry name" value="Cytochrome_P450_fung"/>
</dbReference>
<evidence type="ECO:0000256" key="5">
    <source>
        <dbReference type="PIRSR" id="PIRSR602401-1"/>
    </source>
</evidence>
<dbReference type="OrthoDB" id="1470350at2759"/>
<dbReference type="EMBL" id="JAGMUV010000005">
    <property type="protein sequence ID" value="KAH7155956.1"/>
    <property type="molecule type" value="Genomic_DNA"/>
</dbReference>
<comment type="caution">
    <text evidence="8">The sequence shown here is derived from an EMBL/GenBank/DDBJ whole genome shotgun (WGS) entry which is preliminary data.</text>
</comment>
<evidence type="ECO:0000256" key="7">
    <source>
        <dbReference type="SAM" id="Phobius"/>
    </source>
</evidence>
<feature type="binding site" description="axial binding residue" evidence="5">
    <location>
        <position position="434"/>
    </location>
    <ligand>
        <name>heme</name>
        <dbReference type="ChEBI" id="CHEBI:30413"/>
    </ligand>
    <ligandPart>
        <name>Fe</name>
        <dbReference type="ChEBI" id="CHEBI:18248"/>
    </ligandPart>
</feature>
<keyword evidence="4 5" id="KW-0408">Iron</keyword>
<dbReference type="InterPro" id="IPR002401">
    <property type="entry name" value="Cyt_P450_E_grp-I"/>
</dbReference>
<keyword evidence="7" id="KW-1133">Transmembrane helix</keyword>
<comment type="cofactor">
    <cofactor evidence="5">
        <name>heme</name>
        <dbReference type="ChEBI" id="CHEBI:30413"/>
    </cofactor>
</comment>
<sequence length="500" mass="57514">MASSHILLLLPPLVAVAVWLIAVQLRQRRYKLPPQVPGVPIFGNTFQVPTTVAALSKFALGLGKTYKDACTLKIGSQTWVVINSKRMYMDLLEKRPQYASRPPFPFVQDVMSGGKRIALMPYNSQWRELRKVMHGVLNSRQMAKFAPFQDSETKKLLWSYMRKPDMWFRANQHYTNSVIMAVVFGKTLSVEDPNLVDLLRQGEEMIVRLRAAGSLVDAYPFLSKLPSPLHWWRKEGQYWYGESHRVYGREVSELVSRMDRGDAPDCFGVDFLKATEKSSMDFDQKLFAMGTLMEAGSDTSRMTMNQTIAAAVLFPDWVERAREQLDAACGDAKRLPGWQDRSVLPYITATVKEALRWRPFIPLGVPHMLTKDDEYEGYKFPAGTVFTWNSYFMSQNEEEFEDPQRFYPDRFLNDDDLDNVLKGNYAFGPGRRVCVGYNVAEKNLWIAIARLVYCFDFEQVEPLDPLEVEWTEFNHAPFPVRIKPRSAAHRELVERECAPV</sequence>
<dbReference type="CDD" id="cd11065">
    <property type="entry name" value="CYP64-like"/>
    <property type="match status" value="1"/>
</dbReference>
<evidence type="ECO:0000256" key="4">
    <source>
        <dbReference type="ARBA" id="ARBA00023004"/>
    </source>
</evidence>
<accession>A0A9P9J9Q6</accession>
<dbReference type="Pfam" id="PF00067">
    <property type="entry name" value="p450"/>
    <property type="match status" value="1"/>
</dbReference>
<dbReference type="PROSITE" id="PS00086">
    <property type="entry name" value="CYTOCHROME_P450"/>
    <property type="match status" value="1"/>
</dbReference>
<keyword evidence="7" id="KW-0472">Membrane</keyword>
<evidence type="ECO:0000256" key="6">
    <source>
        <dbReference type="RuleBase" id="RU000461"/>
    </source>
</evidence>
<comment type="similarity">
    <text evidence="1 6">Belongs to the cytochrome P450 family.</text>
</comment>
<dbReference type="InterPro" id="IPR036396">
    <property type="entry name" value="Cyt_P450_sf"/>
</dbReference>
<proteinExistence type="inferred from homology"/>
<gene>
    <name evidence="8" type="ORF">EDB81DRAFT_646204</name>
</gene>
<keyword evidence="6" id="KW-0503">Monooxygenase</keyword>
<evidence type="ECO:0000256" key="3">
    <source>
        <dbReference type="ARBA" id="ARBA00023002"/>
    </source>
</evidence>
<dbReference type="InterPro" id="IPR017972">
    <property type="entry name" value="Cyt_P450_CS"/>
</dbReference>
<dbReference type="GO" id="GO:0016705">
    <property type="term" value="F:oxidoreductase activity, acting on paired donors, with incorporation or reduction of molecular oxygen"/>
    <property type="evidence" value="ECO:0007669"/>
    <property type="project" value="InterPro"/>
</dbReference>
<dbReference type="PRINTS" id="PR00385">
    <property type="entry name" value="P450"/>
</dbReference>
<keyword evidence="7" id="KW-0812">Transmembrane</keyword>
<keyword evidence="5 6" id="KW-0349">Heme</keyword>
<dbReference type="PRINTS" id="PR00463">
    <property type="entry name" value="EP450I"/>
</dbReference>
<dbReference type="AlphaFoldDB" id="A0A9P9J9Q6"/>
<reference evidence="8" key="1">
    <citation type="journal article" date="2021" name="Nat. Commun.">
        <title>Genetic determinants of endophytism in the Arabidopsis root mycobiome.</title>
        <authorList>
            <person name="Mesny F."/>
            <person name="Miyauchi S."/>
            <person name="Thiergart T."/>
            <person name="Pickel B."/>
            <person name="Atanasova L."/>
            <person name="Karlsson M."/>
            <person name="Huettel B."/>
            <person name="Barry K.W."/>
            <person name="Haridas S."/>
            <person name="Chen C."/>
            <person name="Bauer D."/>
            <person name="Andreopoulos W."/>
            <person name="Pangilinan J."/>
            <person name="LaButti K."/>
            <person name="Riley R."/>
            <person name="Lipzen A."/>
            <person name="Clum A."/>
            <person name="Drula E."/>
            <person name="Henrissat B."/>
            <person name="Kohler A."/>
            <person name="Grigoriev I.V."/>
            <person name="Martin F.M."/>
            <person name="Hacquard S."/>
        </authorList>
    </citation>
    <scope>NUCLEOTIDE SEQUENCE</scope>
    <source>
        <strain evidence="8">MPI-CAGE-AT-0147</strain>
    </source>
</reference>